<dbReference type="EMBL" id="SJPH01000003">
    <property type="protein sequence ID" value="TWT46543.1"/>
    <property type="molecule type" value="Genomic_DNA"/>
</dbReference>
<keyword evidence="2" id="KW-1185">Reference proteome</keyword>
<reference evidence="1 2" key="1">
    <citation type="submission" date="2019-02" db="EMBL/GenBank/DDBJ databases">
        <title>Deep-cultivation of Planctomycetes and their phenomic and genomic characterization uncovers novel biology.</title>
        <authorList>
            <person name="Wiegand S."/>
            <person name="Jogler M."/>
            <person name="Boedeker C."/>
            <person name="Pinto D."/>
            <person name="Vollmers J."/>
            <person name="Rivas-Marin E."/>
            <person name="Kohn T."/>
            <person name="Peeters S.H."/>
            <person name="Heuer A."/>
            <person name="Rast P."/>
            <person name="Oberbeckmann S."/>
            <person name="Bunk B."/>
            <person name="Jeske O."/>
            <person name="Meyerdierks A."/>
            <person name="Storesund J.E."/>
            <person name="Kallscheuer N."/>
            <person name="Luecker S."/>
            <person name="Lage O.M."/>
            <person name="Pohl T."/>
            <person name="Merkel B.J."/>
            <person name="Hornburger P."/>
            <person name="Mueller R.-W."/>
            <person name="Bruemmer F."/>
            <person name="Labrenz M."/>
            <person name="Spormann A.M."/>
            <person name="Op Den Camp H."/>
            <person name="Overmann J."/>
            <person name="Amann R."/>
            <person name="Jetten M.S.M."/>
            <person name="Mascher T."/>
            <person name="Medema M.H."/>
            <person name="Devos D.P."/>
            <person name="Kaster A.-K."/>
            <person name="Ovreas L."/>
            <person name="Rohde M."/>
            <person name="Galperin M.Y."/>
            <person name="Jogler C."/>
        </authorList>
    </citation>
    <scope>NUCLEOTIDE SEQUENCE [LARGE SCALE GENOMIC DNA]</scope>
    <source>
        <strain evidence="1 2">Pla111</strain>
    </source>
</reference>
<dbReference type="Proteomes" id="UP000318995">
    <property type="component" value="Unassembled WGS sequence"/>
</dbReference>
<dbReference type="AlphaFoldDB" id="A0A5C5W8G0"/>
<accession>A0A5C5W8G0</accession>
<sequence length="276" mass="29990">MHARQLVEYAGLAALHAPSLIEQPAPLGDDALAEYWVASRCRMDEWGRALRLLGHSQSAAATPQAPCLAALGEEILLSEVLARIVAAITAAHDQSLHVNESAPIGSNTLEGCIEARQRWRTLAAAWWPADSPKRRLLRSLEKRAAHWSDVLLAYVARGGNVDAFALDVSRLREFAYDAHPHNAVGSEAVAELLRFSLSAAFSAATRPPVCGDLNRRICGAALGLFSDTSFDGLGLLRRPWMIRAERSAEQASTLIAALLQDGLSNPRLPAPARWRR</sequence>
<dbReference type="RefSeq" id="WP_146573147.1">
    <property type="nucleotide sequence ID" value="NZ_SJPH01000003.1"/>
</dbReference>
<evidence type="ECO:0000313" key="1">
    <source>
        <dbReference type="EMBL" id="TWT46543.1"/>
    </source>
</evidence>
<gene>
    <name evidence="1" type="ORF">Pla111_16390</name>
</gene>
<dbReference type="OrthoDB" id="290892at2"/>
<comment type="caution">
    <text evidence="1">The sequence shown here is derived from an EMBL/GenBank/DDBJ whole genome shotgun (WGS) entry which is preliminary data.</text>
</comment>
<name>A0A5C5W8G0_9BACT</name>
<proteinExistence type="predicted"/>
<organism evidence="1 2">
    <name type="scientific">Botrimarina hoheduenensis</name>
    <dbReference type="NCBI Taxonomy" id="2528000"/>
    <lineage>
        <taxon>Bacteria</taxon>
        <taxon>Pseudomonadati</taxon>
        <taxon>Planctomycetota</taxon>
        <taxon>Planctomycetia</taxon>
        <taxon>Pirellulales</taxon>
        <taxon>Lacipirellulaceae</taxon>
        <taxon>Botrimarina</taxon>
    </lineage>
</organism>
<evidence type="ECO:0000313" key="2">
    <source>
        <dbReference type="Proteomes" id="UP000318995"/>
    </source>
</evidence>
<protein>
    <submittedName>
        <fullName evidence="1">Uncharacterized protein</fullName>
    </submittedName>
</protein>